<keyword evidence="3" id="KW-1185">Reference proteome</keyword>
<proteinExistence type="predicted"/>
<dbReference type="Proteomes" id="UP000295689">
    <property type="component" value="Unassembled WGS sequence"/>
</dbReference>
<feature type="transmembrane region" description="Helical" evidence="1">
    <location>
        <begin position="111"/>
        <end position="129"/>
    </location>
</feature>
<evidence type="ECO:0000256" key="1">
    <source>
        <dbReference type="SAM" id="Phobius"/>
    </source>
</evidence>
<reference evidence="2 3" key="1">
    <citation type="journal article" date="2015" name="Stand. Genomic Sci.">
        <title>Genomic Encyclopedia of Bacterial and Archaeal Type Strains, Phase III: the genomes of soil and plant-associated and newly described type strains.</title>
        <authorList>
            <person name="Whitman W.B."/>
            <person name="Woyke T."/>
            <person name="Klenk H.P."/>
            <person name="Zhou Y."/>
            <person name="Lilburn T.G."/>
            <person name="Beck B.J."/>
            <person name="De Vos P."/>
            <person name="Vandamme P."/>
            <person name="Eisen J.A."/>
            <person name="Garrity G."/>
            <person name="Hugenholtz P."/>
            <person name="Kyrpides N.C."/>
        </authorList>
    </citation>
    <scope>NUCLEOTIDE SEQUENCE [LARGE SCALE GENOMIC DNA]</scope>
    <source>
        <strain evidence="2 3">CV53</strain>
    </source>
</reference>
<name>A0A4R2B491_9BACI</name>
<keyword evidence="1" id="KW-1133">Transmembrane helix</keyword>
<organism evidence="2 3">
    <name type="scientific">Mesobacillus foraminis</name>
    <dbReference type="NCBI Taxonomy" id="279826"/>
    <lineage>
        <taxon>Bacteria</taxon>
        <taxon>Bacillati</taxon>
        <taxon>Bacillota</taxon>
        <taxon>Bacilli</taxon>
        <taxon>Bacillales</taxon>
        <taxon>Bacillaceae</taxon>
        <taxon>Mesobacillus</taxon>
    </lineage>
</organism>
<gene>
    <name evidence="2" type="ORF">EV146_114132</name>
</gene>
<dbReference type="EMBL" id="SLVV01000014">
    <property type="protein sequence ID" value="TCN20512.1"/>
    <property type="molecule type" value="Genomic_DNA"/>
</dbReference>
<accession>A0A4R2B491</accession>
<evidence type="ECO:0000313" key="2">
    <source>
        <dbReference type="EMBL" id="TCN20512.1"/>
    </source>
</evidence>
<comment type="caution">
    <text evidence="2">The sequence shown here is derived from an EMBL/GenBank/DDBJ whole genome shotgun (WGS) entry which is preliminary data.</text>
</comment>
<evidence type="ECO:0000313" key="3">
    <source>
        <dbReference type="Proteomes" id="UP000295689"/>
    </source>
</evidence>
<feature type="transmembrane region" description="Helical" evidence="1">
    <location>
        <begin position="81"/>
        <end position="99"/>
    </location>
</feature>
<keyword evidence="1" id="KW-0812">Transmembrane</keyword>
<sequence>MKKMISITLASNLILIINLSALLMHILILLKILPYSFVWGGRLKNEADLILFESISIVVQILFISIIAIKAGYVFKEKFRRTVMLATWVLFALMVLNTIGNSVSSSGFEKLIMTPLTSLLAILVFRLAIEK</sequence>
<keyword evidence="1" id="KW-0472">Membrane</keyword>
<feature type="transmembrane region" description="Helical" evidence="1">
    <location>
        <begin position="12"/>
        <end position="37"/>
    </location>
</feature>
<dbReference type="RefSeq" id="WP_132011115.1">
    <property type="nucleotide sequence ID" value="NZ_JABUHM010000012.1"/>
</dbReference>
<feature type="transmembrane region" description="Helical" evidence="1">
    <location>
        <begin position="49"/>
        <end position="69"/>
    </location>
</feature>
<protein>
    <submittedName>
        <fullName evidence="2">Uncharacterized protein</fullName>
    </submittedName>
</protein>
<dbReference type="AlphaFoldDB" id="A0A4R2B491"/>